<reference evidence="2" key="1">
    <citation type="submission" date="2018-01" db="EMBL/GenBank/DDBJ databases">
        <title>An insight into the sialome of Amazonian anophelines.</title>
        <authorList>
            <person name="Ribeiro J.M."/>
            <person name="Scarpassa V."/>
            <person name="Calvo E."/>
        </authorList>
    </citation>
    <scope>NUCLEOTIDE SEQUENCE</scope>
</reference>
<name>A0A2M4DHP7_ANODA</name>
<dbReference type="EMBL" id="GGFL01012906">
    <property type="protein sequence ID" value="MBW77084.1"/>
    <property type="molecule type" value="Transcribed_RNA"/>
</dbReference>
<sequence>MTTSAPCVILVLVQTGSLSRLILAHKRTALAGSNTGPTTITRPPLHHYDATKDGMVSAKEETKLAMSPEERSPFGAVGVSSRHHGPSGISWTSGR</sequence>
<feature type="region of interest" description="Disordered" evidence="1">
    <location>
        <begin position="64"/>
        <end position="95"/>
    </location>
</feature>
<accession>A0A2M4DHP7</accession>
<feature type="region of interest" description="Disordered" evidence="1">
    <location>
        <begin position="31"/>
        <end position="50"/>
    </location>
</feature>
<evidence type="ECO:0000313" key="2">
    <source>
        <dbReference type="EMBL" id="MBW77084.1"/>
    </source>
</evidence>
<evidence type="ECO:0000256" key="1">
    <source>
        <dbReference type="SAM" id="MobiDB-lite"/>
    </source>
</evidence>
<dbReference type="AlphaFoldDB" id="A0A2M4DHP7"/>
<proteinExistence type="predicted"/>
<organism evidence="2">
    <name type="scientific">Anopheles darlingi</name>
    <name type="common">Mosquito</name>
    <dbReference type="NCBI Taxonomy" id="43151"/>
    <lineage>
        <taxon>Eukaryota</taxon>
        <taxon>Metazoa</taxon>
        <taxon>Ecdysozoa</taxon>
        <taxon>Arthropoda</taxon>
        <taxon>Hexapoda</taxon>
        <taxon>Insecta</taxon>
        <taxon>Pterygota</taxon>
        <taxon>Neoptera</taxon>
        <taxon>Endopterygota</taxon>
        <taxon>Diptera</taxon>
        <taxon>Nematocera</taxon>
        <taxon>Culicoidea</taxon>
        <taxon>Culicidae</taxon>
        <taxon>Anophelinae</taxon>
        <taxon>Anopheles</taxon>
    </lineage>
</organism>
<protein>
    <submittedName>
        <fullName evidence="2">Putative secreted protein</fullName>
    </submittedName>
</protein>
<feature type="compositionally biased region" description="Polar residues" evidence="1">
    <location>
        <begin position="31"/>
        <end position="41"/>
    </location>
</feature>